<dbReference type="Proteomes" id="UP001054945">
    <property type="component" value="Unassembled WGS sequence"/>
</dbReference>
<evidence type="ECO:0000313" key="2">
    <source>
        <dbReference type="EMBL" id="GIY05922.1"/>
    </source>
</evidence>
<organism evidence="2 3">
    <name type="scientific">Caerostris extrusa</name>
    <name type="common">Bark spider</name>
    <name type="synonym">Caerostris bankana</name>
    <dbReference type="NCBI Taxonomy" id="172846"/>
    <lineage>
        <taxon>Eukaryota</taxon>
        <taxon>Metazoa</taxon>
        <taxon>Ecdysozoa</taxon>
        <taxon>Arthropoda</taxon>
        <taxon>Chelicerata</taxon>
        <taxon>Arachnida</taxon>
        <taxon>Araneae</taxon>
        <taxon>Araneomorphae</taxon>
        <taxon>Entelegynae</taxon>
        <taxon>Araneoidea</taxon>
        <taxon>Araneidae</taxon>
        <taxon>Caerostris</taxon>
    </lineage>
</organism>
<feature type="compositionally biased region" description="Polar residues" evidence="1">
    <location>
        <begin position="68"/>
        <end position="77"/>
    </location>
</feature>
<accession>A0AAV4QC92</accession>
<name>A0AAV4QC92_CAEEX</name>
<protein>
    <submittedName>
        <fullName evidence="2">Uncharacterized protein</fullName>
    </submittedName>
</protein>
<dbReference type="EMBL" id="BPLR01005899">
    <property type="protein sequence ID" value="GIY05922.1"/>
    <property type="molecule type" value="Genomic_DNA"/>
</dbReference>
<sequence length="77" mass="8457">MGGGGSSYPRRLPVAKKFKNDRWTAETVQLNDDSTTLWRKYQPSGNLPPLRDNNDTLITSPPDKAALSPTSGNNNLN</sequence>
<comment type="caution">
    <text evidence="2">The sequence shown here is derived from an EMBL/GenBank/DDBJ whole genome shotgun (WGS) entry which is preliminary data.</text>
</comment>
<reference evidence="2 3" key="1">
    <citation type="submission" date="2021-06" db="EMBL/GenBank/DDBJ databases">
        <title>Caerostris extrusa draft genome.</title>
        <authorList>
            <person name="Kono N."/>
            <person name="Arakawa K."/>
        </authorList>
    </citation>
    <scope>NUCLEOTIDE SEQUENCE [LARGE SCALE GENOMIC DNA]</scope>
</reference>
<dbReference type="AlphaFoldDB" id="A0AAV4QC92"/>
<gene>
    <name evidence="2" type="ORF">CEXT_164071</name>
</gene>
<feature type="region of interest" description="Disordered" evidence="1">
    <location>
        <begin position="36"/>
        <end position="77"/>
    </location>
</feature>
<proteinExistence type="predicted"/>
<keyword evidence="3" id="KW-1185">Reference proteome</keyword>
<evidence type="ECO:0000256" key="1">
    <source>
        <dbReference type="SAM" id="MobiDB-lite"/>
    </source>
</evidence>
<evidence type="ECO:0000313" key="3">
    <source>
        <dbReference type="Proteomes" id="UP001054945"/>
    </source>
</evidence>